<dbReference type="Gene3D" id="1.10.510.10">
    <property type="entry name" value="Transferase(Phosphotransferase) domain 1"/>
    <property type="match status" value="1"/>
</dbReference>
<dbReference type="AlphaFoldDB" id="A0A2J6TEQ4"/>
<evidence type="ECO:0000313" key="6">
    <source>
        <dbReference type="Proteomes" id="UP000235371"/>
    </source>
</evidence>
<dbReference type="SUPFAM" id="SSF56112">
    <property type="entry name" value="Protein kinase-like (PK-like)"/>
    <property type="match status" value="1"/>
</dbReference>
<evidence type="ECO:0000256" key="1">
    <source>
        <dbReference type="ARBA" id="ARBA00008874"/>
    </source>
</evidence>
<keyword evidence="3" id="KW-0067">ATP-binding</keyword>
<gene>
    <name evidence="5" type="ORF">K444DRAFT_525883</name>
</gene>
<proteinExistence type="inferred from homology"/>
<dbReference type="InterPro" id="IPR011009">
    <property type="entry name" value="Kinase-like_dom_sf"/>
</dbReference>
<dbReference type="InterPro" id="IPR008271">
    <property type="entry name" value="Ser/Thr_kinase_AS"/>
</dbReference>
<dbReference type="Pfam" id="PF00069">
    <property type="entry name" value="Pkinase"/>
    <property type="match status" value="1"/>
</dbReference>
<protein>
    <submittedName>
        <fullName evidence="5">Pkinase-domain-containing protein</fullName>
    </submittedName>
</protein>
<dbReference type="InParanoid" id="A0A2J6TEQ4"/>
<dbReference type="SMART" id="SM00220">
    <property type="entry name" value="S_TKc"/>
    <property type="match status" value="1"/>
</dbReference>
<dbReference type="Proteomes" id="UP000235371">
    <property type="component" value="Unassembled WGS sequence"/>
</dbReference>
<dbReference type="GO" id="GO:0004672">
    <property type="term" value="F:protein kinase activity"/>
    <property type="evidence" value="ECO:0007669"/>
    <property type="project" value="InterPro"/>
</dbReference>
<accession>A0A2J6TEQ4</accession>
<sequence>MVFSESKPYNRRTLIKEVKVMKTLNHENCIRFHEAVWEAGYYKAWIVMEYANCGDLTDLIDRVTLREDHMAAFCKEVAQGLEYLHSKNVVYRDVKSDNILLFSNGAVKIADFGFCQEDREEFKTMIGTPYWMAPEVCKGQTYNFKVDVWALGIMTMEMMEGEPPLLSEEPLEALKIIARRGTPALKQPDKWSKELKSFLSFCLTDSVPCRASMKEVLDHDFLERRCSRLELSTIILEGKRVADLRPVETFEGFEEVH</sequence>
<comment type="similarity">
    <text evidence="1">Belongs to the protein kinase superfamily. STE Ser/Thr protein kinase family. STE20 subfamily.</text>
</comment>
<name>A0A2J6TEQ4_9HELO</name>
<dbReference type="OrthoDB" id="248923at2759"/>
<evidence type="ECO:0000256" key="2">
    <source>
        <dbReference type="ARBA" id="ARBA00022741"/>
    </source>
</evidence>
<feature type="domain" description="Protein kinase" evidence="4">
    <location>
        <begin position="1"/>
        <end position="222"/>
    </location>
</feature>
<dbReference type="GO" id="GO:0005524">
    <property type="term" value="F:ATP binding"/>
    <property type="evidence" value="ECO:0007669"/>
    <property type="project" value="UniProtKB-KW"/>
</dbReference>
<evidence type="ECO:0000313" key="5">
    <source>
        <dbReference type="EMBL" id="PMD61482.1"/>
    </source>
</evidence>
<evidence type="ECO:0000259" key="4">
    <source>
        <dbReference type="PROSITE" id="PS50011"/>
    </source>
</evidence>
<dbReference type="STRING" id="1095630.A0A2J6TEQ4"/>
<keyword evidence="2" id="KW-0547">Nucleotide-binding</keyword>
<dbReference type="EMBL" id="KZ613786">
    <property type="protein sequence ID" value="PMD61482.1"/>
    <property type="molecule type" value="Genomic_DNA"/>
</dbReference>
<keyword evidence="5" id="KW-0808">Transferase</keyword>
<dbReference type="GeneID" id="36582574"/>
<dbReference type="RefSeq" id="XP_024738386.1">
    <property type="nucleotide sequence ID" value="XM_024874494.1"/>
</dbReference>
<dbReference type="PROSITE" id="PS00108">
    <property type="entry name" value="PROTEIN_KINASE_ST"/>
    <property type="match status" value="1"/>
</dbReference>
<dbReference type="PROSITE" id="PS50011">
    <property type="entry name" value="PROTEIN_KINASE_DOM"/>
    <property type="match status" value="1"/>
</dbReference>
<keyword evidence="5" id="KW-0418">Kinase</keyword>
<dbReference type="PANTHER" id="PTHR45832:SF22">
    <property type="entry name" value="SERINE_THREONINE-PROTEIN KINASE SAMKA-RELATED"/>
    <property type="match status" value="1"/>
</dbReference>
<organism evidence="5 6">
    <name type="scientific">Hyaloscypha bicolor E</name>
    <dbReference type="NCBI Taxonomy" id="1095630"/>
    <lineage>
        <taxon>Eukaryota</taxon>
        <taxon>Fungi</taxon>
        <taxon>Dikarya</taxon>
        <taxon>Ascomycota</taxon>
        <taxon>Pezizomycotina</taxon>
        <taxon>Leotiomycetes</taxon>
        <taxon>Helotiales</taxon>
        <taxon>Hyaloscyphaceae</taxon>
        <taxon>Hyaloscypha</taxon>
        <taxon>Hyaloscypha bicolor</taxon>
    </lineage>
</organism>
<dbReference type="PANTHER" id="PTHR45832">
    <property type="entry name" value="SERINE/THREONINE-PROTEIN KINASE SAMKA-RELATED-RELATED"/>
    <property type="match status" value="1"/>
</dbReference>
<evidence type="ECO:0000256" key="3">
    <source>
        <dbReference type="ARBA" id="ARBA00022840"/>
    </source>
</evidence>
<dbReference type="InterPro" id="IPR051931">
    <property type="entry name" value="PAK3-like"/>
</dbReference>
<dbReference type="InterPro" id="IPR000719">
    <property type="entry name" value="Prot_kinase_dom"/>
</dbReference>
<keyword evidence="6" id="KW-1185">Reference proteome</keyword>
<reference evidence="5 6" key="1">
    <citation type="submission" date="2016-04" db="EMBL/GenBank/DDBJ databases">
        <title>A degradative enzymes factory behind the ericoid mycorrhizal symbiosis.</title>
        <authorList>
            <consortium name="DOE Joint Genome Institute"/>
            <person name="Martino E."/>
            <person name="Morin E."/>
            <person name="Grelet G."/>
            <person name="Kuo A."/>
            <person name="Kohler A."/>
            <person name="Daghino S."/>
            <person name="Barry K."/>
            <person name="Choi C."/>
            <person name="Cichocki N."/>
            <person name="Clum A."/>
            <person name="Copeland A."/>
            <person name="Hainaut M."/>
            <person name="Haridas S."/>
            <person name="Labutti K."/>
            <person name="Lindquist E."/>
            <person name="Lipzen A."/>
            <person name="Khouja H.-R."/>
            <person name="Murat C."/>
            <person name="Ohm R."/>
            <person name="Olson A."/>
            <person name="Spatafora J."/>
            <person name="Veneault-Fourrey C."/>
            <person name="Henrissat B."/>
            <person name="Grigoriev I."/>
            <person name="Martin F."/>
            <person name="Perotto S."/>
        </authorList>
    </citation>
    <scope>NUCLEOTIDE SEQUENCE [LARGE SCALE GENOMIC DNA]</scope>
    <source>
        <strain evidence="5 6">E</strain>
    </source>
</reference>